<dbReference type="AlphaFoldDB" id="A0A139L1A7"/>
<evidence type="ECO:0000259" key="8">
    <source>
        <dbReference type="Pfam" id="PF14322"/>
    </source>
</evidence>
<dbReference type="InterPro" id="IPR033985">
    <property type="entry name" value="SusD-like_N"/>
</dbReference>
<evidence type="ECO:0000256" key="6">
    <source>
        <dbReference type="SAM" id="SignalP"/>
    </source>
</evidence>
<dbReference type="EMBL" id="LTDF01000138">
    <property type="protein sequence ID" value="KXT45217.1"/>
    <property type="molecule type" value="Genomic_DNA"/>
</dbReference>
<dbReference type="PROSITE" id="PS51257">
    <property type="entry name" value="PROKAR_LIPOPROTEIN"/>
    <property type="match status" value="1"/>
</dbReference>
<feature type="chain" id="PRO_5007487063" evidence="6">
    <location>
        <begin position="21"/>
        <end position="618"/>
    </location>
</feature>
<dbReference type="GO" id="GO:0009279">
    <property type="term" value="C:cell outer membrane"/>
    <property type="evidence" value="ECO:0007669"/>
    <property type="project" value="UniProtKB-SubCell"/>
</dbReference>
<dbReference type="PATRIC" id="fig|329854.7.peg.3778"/>
<organism evidence="9">
    <name type="scientific">Bacteroides intestinalis</name>
    <dbReference type="NCBI Taxonomy" id="329854"/>
    <lineage>
        <taxon>Bacteria</taxon>
        <taxon>Pseudomonadati</taxon>
        <taxon>Bacteroidota</taxon>
        <taxon>Bacteroidia</taxon>
        <taxon>Bacteroidales</taxon>
        <taxon>Bacteroidaceae</taxon>
        <taxon>Bacteroides</taxon>
    </lineage>
</organism>
<keyword evidence="3 6" id="KW-0732">Signal</keyword>
<evidence type="ECO:0000256" key="4">
    <source>
        <dbReference type="ARBA" id="ARBA00023136"/>
    </source>
</evidence>
<dbReference type="Pfam" id="PF14322">
    <property type="entry name" value="SusD-like_3"/>
    <property type="match status" value="1"/>
</dbReference>
<protein>
    <submittedName>
        <fullName evidence="9">SusD family protein</fullName>
    </submittedName>
</protein>
<feature type="domain" description="RagB/SusD" evidence="7">
    <location>
        <begin position="291"/>
        <end position="616"/>
    </location>
</feature>
<dbReference type="InterPro" id="IPR011990">
    <property type="entry name" value="TPR-like_helical_dom_sf"/>
</dbReference>
<accession>A0A139L1A7</accession>
<feature type="domain" description="SusD-like N-terminal" evidence="8">
    <location>
        <begin position="60"/>
        <end position="213"/>
    </location>
</feature>
<dbReference type="Proteomes" id="UP000070319">
    <property type="component" value="Unassembled WGS sequence"/>
</dbReference>
<name>A0A139L1A7_9BACE</name>
<evidence type="ECO:0000256" key="5">
    <source>
        <dbReference type="ARBA" id="ARBA00023237"/>
    </source>
</evidence>
<keyword evidence="5" id="KW-0998">Cell outer membrane</keyword>
<comment type="subcellular location">
    <subcellularLocation>
        <location evidence="1">Cell outer membrane</location>
    </subcellularLocation>
</comment>
<evidence type="ECO:0000256" key="3">
    <source>
        <dbReference type="ARBA" id="ARBA00022729"/>
    </source>
</evidence>
<sequence>MTKIKLIIISALFLMGAAGCSESFLDQEPENVIPESMIYEDKELVLSVLSNLYGKVNWGQNNGDYGSYDQLDEANKCYGSPWVIFTEYDRNSWRVRDYDFVRRVNLFLQGVRGSSALQESEKKAFEGEARFLRAWHYFHMARTLGGMPLVGDQVFNYESGIDVETYQVPRSTEAGIYDYVISECDEIARQLTEQTTINSARANKWAALMLKARAAVYAGSIANYGNKITPTLKTDNGEVGIPADLATKYYETALAAAEEVIENSPYELQISDPQDLGLSFYKAVCQKSNNKEVIWALDRSVTDKVTTNFTAWCMPFSLKDGIQGNALGALLNLVESFENRDGSNSEIKTHDDNGNFVFYDNPEEPFEMKDARLWGTVIWPNALYRSEPVTLQAGLLIKDTENPSQWKTKISSLGATTEDGQLITALDGPLATAGDRFNKTGFLVRKFLDEAANAGSDTQNSEMWYPRFRFAEALLIAAEAAYELGGTNKVKAVEYINRVRARGGIKELTESTITFEHIVNEYRVEFAFEDHRWWDLRRWRLAHTIWNGVIDSPTAQMYSLFPYKVYAPGSPYDGKWAFEKSRSYMAPNARNFTMRCYYGSIDDGWINKNPKLVKNPLQ</sequence>
<evidence type="ECO:0000256" key="1">
    <source>
        <dbReference type="ARBA" id="ARBA00004442"/>
    </source>
</evidence>
<comment type="similarity">
    <text evidence="2">Belongs to the SusD family.</text>
</comment>
<evidence type="ECO:0000313" key="10">
    <source>
        <dbReference type="Proteomes" id="UP000070319"/>
    </source>
</evidence>
<reference evidence="9 10" key="1">
    <citation type="submission" date="2016-02" db="EMBL/GenBank/DDBJ databases">
        <authorList>
            <person name="Wen L."/>
            <person name="He K."/>
            <person name="Yang H."/>
        </authorList>
    </citation>
    <scope>NUCLEOTIDE SEQUENCE [LARGE SCALE GENOMIC DNA]</scope>
    <source>
        <strain evidence="9 10">KLE1704</strain>
    </source>
</reference>
<keyword evidence="4" id="KW-0472">Membrane</keyword>
<evidence type="ECO:0000256" key="2">
    <source>
        <dbReference type="ARBA" id="ARBA00006275"/>
    </source>
</evidence>
<dbReference type="RefSeq" id="WP_061437397.1">
    <property type="nucleotide sequence ID" value="NZ_JAQEXF010000026.1"/>
</dbReference>
<dbReference type="SUPFAM" id="SSF48452">
    <property type="entry name" value="TPR-like"/>
    <property type="match status" value="1"/>
</dbReference>
<evidence type="ECO:0000313" key="9">
    <source>
        <dbReference type="EMBL" id="KXT45217.1"/>
    </source>
</evidence>
<comment type="caution">
    <text evidence="9">The sequence shown here is derived from an EMBL/GenBank/DDBJ whole genome shotgun (WGS) entry which is preliminary data.</text>
</comment>
<feature type="signal peptide" evidence="6">
    <location>
        <begin position="1"/>
        <end position="20"/>
    </location>
</feature>
<proteinExistence type="inferred from homology"/>
<dbReference type="Pfam" id="PF07980">
    <property type="entry name" value="SusD_RagB"/>
    <property type="match status" value="1"/>
</dbReference>
<gene>
    <name evidence="9" type="ORF">HMPREF2531_03716</name>
</gene>
<dbReference type="InterPro" id="IPR012944">
    <property type="entry name" value="SusD_RagB_dom"/>
</dbReference>
<dbReference type="Gene3D" id="1.25.40.390">
    <property type="match status" value="1"/>
</dbReference>
<evidence type="ECO:0000259" key="7">
    <source>
        <dbReference type="Pfam" id="PF07980"/>
    </source>
</evidence>